<feature type="non-terminal residue" evidence="2">
    <location>
        <position position="309"/>
    </location>
</feature>
<proteinExistence type="predicted"/>
<sequence length="309" mass="34547">VSLLLTFISLLSVVSFVPLWCRVLEVGDNLIDFFFLLVDGLLSWRWLISALFLVIFMSCRVFISSLFQLICSIFSVPCRGVYYINFVSLPGVVWCRIIKRSCLHYGYGDFSFPHVTLWTGPYPENLILYGDILLRSLMCLCSCNVPLGYYSVQSCYCVHCIVSVLMTCSLGVDFCSLPGVLNSSLSSSGDVSLVWVSCRNDDFYFFSLPVDLLYLLDDDIQLISSRFSVPLGCHVLISSLSALISYLSPVSLECLDFFSSSLFSSLISVSCRNFICSIFLVTCRVLTSSLLSVSCRVASCRILPYRVVS</sequence>
<name>A0AAD7ZSG5_DIPPU</name>
<dbReference type="Proteomes" id="UP001233999">
    <property type="component" value="Unassembled WGS sequence"/>
</dbReference>
<keyword evidence="1" id="KW-0812">Transmembrane</keyword>
<dbReference type="AlphaFoldDB" id="A0AAD7ZSG5"/>
<reference evidence="2" key="2">
    <citation type="submission" date="2023-05" db="EMBL/GenBank/DDBJ databases">
        <authorList>
            <person name="Fouks B."/>
        </authorList>
    </citation>
    <scope>NUCLEOTIDE SEQUENCE</scope>
    <source>
        <strain evidence="2">Stay&amp;Tobe</strain>
        <tissue evidence="2">Testes</tissue>
    </source>
</reference>
<accession>A0AAD7ZSG5</accession>
<protein>
    <submittedName>
        <fullName evidence="2">Uncharacterized protein</fullName>
    </submittedName>
</protein>
<keyword evidence="1" id="KW-0472">Membrane</keyword>
<dbReference type="EMBL" id="JASPKZ010007283">
    <property type="protein sequence ID" value="KAJ9585332.1"/>
    <property type="molecule type" value="Genomic_DNA"/>
</dbReference>
<reference evidence="2" key="1">
    <citation type="journal article" date="2023" name="IScience">
        <title>Live-bearing cockroach genome reveals convergent evolutionary mechanisms linked to viviparity in insects and beyond.</title>
        <authorList>
            <person name="Fouks B."/>
            <person name="Harrison M.C."/>
            <person name="Mikhailova A.A."/>
            <person name="Marchal E."/>
            <person name="English S."/>
            <person name="Carruthers M."/>
            <person name="Jennings E.C."/>
            <person name="Chiamaka E.L."/>
            <person name="Frigard R.A."/>
            <person name="Pippel M."/>
            <person name="Attardo G.M."/>
            <person name="Benoit J.B."/>
            <person name="Bornberg-Bauer E."/>
            <person name="Tobe S.S."/>
        </authorList>
    </citation>
    <scope>NUCLEOTIDE SEQUENCE</scope>
    <source>
        <strain evidence="2">Stay&amp;Tobe</strain>
    </source>
</reference>
<evidence type="ECO:0000313" key="3">
    <source>
        <dbReference type="Proteomes" id="UP001233999"/>
    </source>
</evidence>
<feature type="transmembrane region" description="Helical" evidence="1">
    <location>
        <begin position="45"/>
        <end position="63"/>
    </location>
</feature>
<gene>
    <name evidence="2" type="ORF">L9F63_002868</name>
</gene>
<evidence type="ECO:0000313" key="2">
    <source>
        <dbReference type="EMBL" id="KAJ9585332.1"/>
    </source>
</evidence>
<keyword evidence="3" id="KW-1185">Reference proteome</keyword>
<comment type="caution">
    <text evidence="2">The sequence shown here is derived from an EMBL/GenBank/DDBJ whole genome shotgun (WGS) entry which is preliminary data.</text>
</comment>
<evidence type="ECO:0000256" key="1">
    <source>
        <dbReference type="SAM" id="Phobius"/>
    </source>
</evidence>
<keyword evidence="1" id="KW-1133">Transmembrane helix</keyword>
<feature type="non-terminal residue" evidence="2">
    <location>
        <position position="1"/>
    </location>
</feature>
<organism evidence="2 3">
    <name type="scientific">Diploptera punctata</name>
    <name type="common">Pacific beetle cockroach</name>
    <dbReference type="NCBI Taxonomy" id="6984"/>
    <lineage>
        <taxon>Eukaryota</taxon>
        <taxon>Metazoa</taxon>
        <taxon>Ecdysozoa</taxon>
        <taxon>Arthropoda</taxon>
        <taxon>Hexapoda</taxon>
        <taxon>Insecta</taxon>
        <taxon>Pterygota</taxon>
        <taxon>Neoptera</taxon>
        <taxon>Polyneoptera</taxon>
        <taxon>Dictyoptera</taxon>
        <taxon>Blattodea</taxon>
        <taxon>Blaberoidea</taxon>
        <taxon>Blaberidae</taxon>
        <taxon>Diplopterinae</taxon>
        <taxon>Diploptera</taxon>
    </lineage>
</organism>